<evidence type="ECO:0000259" key="1">
    <source>
        <dbReference type="Pfam" id="PF12146"/>
    </source>
</evidence>
<name>A0A971S120_9BACT</name>
<evidence type="ECO:0000313" key="2">
    <source>
        <dbReference type="EMBL" id="NLW35686.1"/>
    </source>
</evidence>
<proteinExistence type="predicted"/>
<keyword evidence="2" id="KW-0378">Hydrolase</keyword>
<evidence type="ECO:0000313" key="3">
    <source>
        <dbReference type="Proteomes" id="UP000777265"/>
    </source>
</evidence>
<dbReference type="GO" id="GO:0016787">
    <property type="term" value="F:hydrolase activity"/>
    <property type="evidence" value="ECO:0007669"/>
    <property type="project" value="UniProtKB-KW"/>
</dbReference>
<reference evidence="2" key="2">
    <citation type="submission" date="2020-01" db="EMBL/GenBank/DDBJ databases">
        <authorList>
            <person name="Campanaro S."/>
        </authorList>
    </citation>
    <scope>NUCLEOTIDE SEQUENCE</scope>
    <source>
        <strain evidence="2">AS06rmzACSIP_7</strain>
    </source>
</reference>
<sequence length="285" mass="31831">METPLFFRNGNYKLFGVLSEPETDDSPLWSSSIGVAVCHPFAEEKLIAHRTLVNLGRRLTKEGVHCLRFDYMGHGDSEGDFEDSTVESGLSDIRSAVEVVRQRAKVRRVGLVGFRFGGTLASLACSGMSGIDFLIIVAPVINGTTYIEQCFRSNLTTQMRTYKKIVKNRTALFHDLLEGRTVNYEGYELTRDLVEQIQSIDLPTRPPSGVAEVLLIDIAKKTDDFPGGEIKALAANWRAGVTEVEAMGLSAERFWLEHRPIDTPNGFRALELENCVIGWLKSRYL</sequence>
<comment type="caution">
    <text evidence="2">The sequence shown here is derived from an EMBL/GenBank/DDBJ whole genome shotgun (WGS) entry which is preliminary data.</text>
</comment>
<accession>A0A971S120</accession>
<protein>
    <submittedName>
        <fullName evidence="2">Alpha/beta fold hydrolase</fullName>
    </submittedName>
</protein>
<reference evidence="2" key="1">
    <citation type="journal article" date="2020" name="Biotechnol. Biofuels">
        <title>New insights from the biogas microbiome by comprehensive genome-resolved metagenomics of nearly 1600 species originating from multiple anaerobic digesters.</title>
        <authorList>
            <person name="Campanaro S."/>
            <person name="Treu L."/>
            <person name="Rodriguez-R L.M."/>
            <person name="Kovalovszki A."/>
            <person name="Ziels R.M."/>
            <person name="Maus I."/>
            <person name="Zhu X."/>
            <person name="Kougias P.G."/>
            <person name="Basile A."/>
            <person name="Luo G."/>
            <person name="Schluter A."/>
            <person name="Konstantinidis K.T."/>
            <person name="Angelidaki I."/>
        </authorList>
    </citation>
    <scope>NUCLEOTIDE SEQUENCE</scope>
    <source>
        <strain evidence="2">AS06rmzACSIP_7</strain>
    </source>
</reference>
<dbReference type="InterPro" id="IPR029058">
    <property type="entry name" value="AB_hydrolase_fold"/>
</dbReference>
<dbReference type="SUPFAM" id="SSF53474">
    <property type="entry name" value="alpha/beta-Hydrolases"/>
    <property type="match status" value="1"/>
</dbReference>
<dbReference type="Pfam" id="PF12146">
    <property type="entry name" value="Hydrolase_4"/>
    <property type="match status" value="1"/>
</dbReference>
<gene>
    <name evidence="2" type="ORF">GXY80_09435</name>
</gene>
<dbReference type="EMBL" id="JAAYEE010000157">
    <property type="protein sequence ID" value="NLW35686.1"/>
    <property type="molecule type" value="Genomic_DNA"/>
</dbReference>
<dbReference type="AlphaFoldDB" id="A0A971S120"/>
<dbReference type="InterPro" id="IPR022742">
    <property type="entry name" value="Hydrolase_4"/>
</dbReference>
<dbReference type="Proteomes" id="UP000777265">
    <property type="component" value="Unassembled WGS sequence"/>
</dbReference>
<dbReference type="Gene3D" id="3.40.50.1820">
    <property type="entry name" value="alpha/beta hydrolase"/>
    <property type="match status" value="1"/>
</dbReference>
<feature type="domain" description="Serine aminopeptidase S33" evidence="1">
    <location>
        <begin position="52"/>
        <end position="169"/>
    </location>
</feature>
<organism evidence="2 3">
    <name type="scientific">Syntrophorhabdus aromaticivorans</name>
    <dbReference type="NCBI Taxonomy" id="328301"/>
    <lineage>
        <taxon>Bacteria</taxon>
        <taxon>Pseudomonadati</taxon>
        <taxon>Thermodesulfobacteriota</taxon>
        <taxon>Syntrophorhabdia</taxon>
        <taxon>Syntrophorhabdales</taxon>
        <taxon>Syntrophorhabdaceae</taxon>
        <taxon>Syntrophorhabdus</taxon>
    </lineage>
</organism>